<protein>
    <submittedName>
        <fullName evidence="1">Uncharacterized protein</fullName>
    </submittedName>
</protein>
<dbReference type="Proteomes" id="UP001352852">
    <property type="component" value="Unassembled WGS sequence"/>
</dbReference>
<name>A0ABU7DXH1_9TELE</name>
<sequence>MSGSGSGRRSAGDRRLYATVGSARRFSPPSPSYRAARLQRYARQNFGLFTCLLLFYDCGRPSNQPLLETNAQDWSALTCEVKRSDAILPHRRSVLSV</sequence>
<organism evidence="1 2">
    <name type="scientific">Characodon lateralis</name>
    <dbReference type="NCBI Taxonomy" id="208331"/>
    <lineage>
        <taxon>Eukaryota</taxon>
        <taxon>Metazoa</taxon>
        <taxon>Chordata</taxon>
        <taxon>Craniata</taxon>
        <taxon>Vertebrata</taxon>
        <taxon>Euteleostomi</taxon>
        <taxon>Actinopterygii</taxon>
        <taxon>Neopterygii</taxon>
        <taxon>Teleostei</taxon>
        <taxon>Neoteleostei</taxon>
        <taxon>Acanthomorphata</taxon>
        <taxon>Ovalentaria</taxon>
        <taxon>Atherinomorphae</taxon>
        <taxon>Cyprinodontiformes</taxon>
        <taxon>Goodeidae</taxon>
        <taxon>Characodon</taxon>
    </lineage>
</organism>
<reference evidence="1 2" key="1">
    <citation type="submission" date="2021-06" db="EMBL/GenBank/DDBJ databases">
        <authorList>
            <person name="Palmer J.M."/>
        </authorList>
    </citation>
    <scope>NUCLEOTIDE SEQUENCE [LARGE SCALE GENOMIC DNA]</scope>
    <source>
        <strain evidence="1 2">CL_MEX2019</strain>
        <tissue evidence="1">Muscle</tissue>
    </source>
</reference>
<gene>
    <name evidence="1" type="ORF">CHARACLAT_003652</name>
</gene>
<keyword evidence="2" id="KW-1185">Reference proteome</keyword>
<comment type="caution">
    <text evidence="1">The sequence shown here is derived from an EMBL/GenBank/DDBJ whole genome shotgun (WGS) entry which is preliminary data.</text>
</comment>
<evidence type="ECO:0000313" key="2">
    <source>
        <dbReference type="Proteomes" id="UP001352852"/>
    </source>
</evidence>
<proteinExistence type="predicted"/>
<dbReference type="EMBL" id="JAHUTJ010041147">
    <property type="protein sequence ID" value="MED6279724.1"/>
    <property type="molecule type" value="Genomic_DNA"/>
</dbReference>
<accession>A0ABU7DXH1</accession>
<evidence type="ECO:0000313" key="1">
    <source>
        <dbReference type="EMBL" id="MED6279724.1"/>
    </source>
</evidence>